<dbReference type="OrthoDB" id="785936at2759"/>
<sequence>MEDVNIDLATESTVINEDEEFYENLEAPKFVDFTALDLSPEDRSWFCHKIGCDLNHEQIDPEALNKSFMLRVLAARSPNVRLHKSLKRSNGRLNANCPHSAPAKQPRSRLVRLSTATEVPEKLANSKLRNHLISSLKSPQSRAKKMILTTIGEKEATSTPKNQGMNSKNQPASGAKNESGFFSAKPIFSPTPQKEIKEICAKLRKLNLNNTKRRIVPSRYLGQVSKAAKRSDESKLNDPILRQETEVAPRKNISRPLRKTKKQLLEENVQNLGSDVTDREQKSKLDPQKERPGRKLRQSIWKESVEHASTSGVENKGIGEVLVLKPEIRENVGANNTNMKQKLETGPKRKSSRQLWKSNQPVLKSNIEYGTRSGTENEEVVKREGSKPKSKDNLGTGIEKEGLKTKLGNCDEMRPKRKGSRALWKSNQPVLKPNIENGTTSGTENEEVVKRERSKSKLKDNLGTGIEKEGLKTKLGNCDEMGPKRKRSRAPWKSNQPVLKPNIENGTPSGTENEEVVKKEGLKSKIKDNFATGAKKEGLKTELGNCDEDKENIMQNDTQRVELRKKTKAEGKKSSLLRTIENVPPQQVLKIQKKPSQVNPDQGSKNKKTTNPKPFRFRTDERGILKEANLEKKKLVQTEPVKEESKSVLRKDTGTVRCKGRVIPSKIQCLNKATSFNFDRLTTVWHPKGGRMLLQFFEKKKPEAIENTNSTRGGGMKKIACPGNTKR</sequence>
<gene>
    <name evidence="2" type="ORF">FCM35_KLT11401</name>
</gene>
<feature type="compositionally biased region" description="Polar residues" evidence="1">
    <location>
        <begin position="353"/>
        <end position="363"/>
    </location>
</feature>
<feature type="compositionally biased region" description="Basic and acidic residues" evidence="1">
    <location>
        <begin position="276"/>
        <end position="293"/>
    </location>
</feature>
<feature type="region of interest" description="Disordered" evidence="1">
    <location>
        <begin position="223"/>
        <end position="312"/>
    </location>
</feature>
<feature type="region of interest" description="Disordered" evidence="1">
    <location>
        <begin position="590"/>
        <end position="616"/>
    </location>
</feature>
<evidence type="ECO:0000313" key="2">
    <source>
        <dbReference type="EMBL" id="KAF3323934.1"/>
    </source>
</evidence>
<feature type="compositionally biased region" description="Polar residues" evidence="1">
    <location>
        <begin position="157"/>
        <end position="172"/>
    </location>
</feature>
<feature type="compositionally biased region" description="Basic and acidic residues" evidence="1">
    <location>
        <begin position="447"/>
        <end position="472"/>
    </location>
</feature>
<organism evidence="2 3">
    <name type="scientific">Carex littledalei</name>
    <dbReference type="NCBI Taxonomy" id="544730"/>
    <lineage>
        <taxon>Eukaryota</taxon>
        <taxon>Viridiplantae</taxon>
        <taxon>Streptophyta</taxon>
        <taxon>Embryophyta</taxon>
        <taxon>Tracheophyta</taxon>
        <taxon>Spermatophyta</taxon>
        <taxon>Magnoliopsida</taxon>
        <taxon>Liliopsida</taxon>
        <taxon>Poales</taxon>
        <taxon>Cyperaceae</taxon>
        <taxon>Cyperoideae</taxon>
        <taxon>Cariceae</taxon>
        <taxon>Carex</taxon>
        <taxon>Carex subgen. Euthyceras</taxon>
    </lineage>
</organism>
<evidence type="ECO:0000313" key="3">
    <source>
        <dbReference type="Proteomes" id="UP000623129"/>
    </source>
</evidence>
<feature type="region of interest" description="Disordered" evidence="1">
    <location>
        <begin position="154"/>
        <end position="178"/>
    </location>
</feature>
<accession>A0A833QK19</accession>
<dbReference type="EMBL" id="SWLB01000022">
    <property type="protein sequence ID" value="KAF3323934.1"/>
    <property type="molecule type" value="Genomic_DNA"/>
</dbReference>
<name>A0A833QK19_9POAL</name>
<proteinExistence type="predicted"/>
<dbReference type="AlphaFoldDB" id="A0A833QK19"/>
<feature type="compositionally biased region" description="Basic residues" evidence="1">
    <location>
        <begin position="252"/>
        <end position="262"/>
    </location>
</feature>
<dbReference type="PANTHER" id="PTHR37241:SF1">
    <property type="entry name" value="NEUROFILAMENT HEAVY PROTEIN"/>
    <property type="match status" value="1"/>
</dbReference>
<feature type="region of interest" description="Disordered" evidence="1">
    <location>
        <begin position="431"/>
        <end position="518"/>
    </location>
</feature>
<feature type="compositionally biased region" description="Polar residues" evidence="1">
    <location>
        <begin position="594"/>
        <end position="603"/>
    </location>
</feature>
<reference evidence="2" key="1">
    <citation type="submission" date="2020-01" db="EMBL/GenBank/DDBJ databases">
        <title>Genome sequence of Kobresia littledalei, the first chromosome-level genome in the family Cyperaceae.</title>
        <authorList>
            <person name="Qu G."/>
        </authorList>
    </citation>
    <scope>NUCLEOTIDE SEQUENCE</scope>
    <source>
        <strain evidence="2">C.B.Clarke</strain>
        <tissue evidence="2">Leaf</tissue>
    </source>
</reference>
<feature type="compositionally biased region" description="Basic and acidic residues" evidence="1">
    <location>
        <begin position="379"/>
        <end position="398"/>
    </location>
</feature>
<comment type="caution">
    <text evidence="2">The sequence shown here is derived from an EMBL/GenBank/DDBJ whole genome shotgun (WGS) entry which is preliminary data.</text>
</comment>
<dbReference type="Proteomes" id="UP000623129">
    <property type="component" value="Unassembled WGS sequence"/>
</dbReference>
<feature type="region of interest" description="Disordered" evidence="1">
    <location>
        <begin position="90"/>
        <end position="109"/>
    </location>
</feature>
<keyword evidence="3" id="KW-1185">Reference proteome</keyword>
<dbReference type="PANTHER" id="PTHR37241">
    <property type="entry name" value="NEUROFILAMENT HEAVY PROTEIN"/>
    <property type="match status" value="1"/>
</dbReference>
<feature type="region of interest" description="Disordered" evidence="1">
    <location>
        <begin position="705"/>
        <end position="727"/>
    </location>
</feature>
<protein>
    <submittedName>
        <fullName evidence="2">Uncharacterized protein</fullName>
    </submittedName>
</protein>
<feature type="compositionally biased region" description="Basic and acidic residues" evidence="1">
    <location>
        <begin position="229"/>
        <end position="249"/>
    </location>
</feature>
<evidence type="ECO:0000256" key="1">
    <source>
        <dbReference type="SAM" id="MobiDB-lite"/>
    </source>
</evidence>
<feature type="region of interest" description="Disordered" evidence="1">
    <location>
        <begin position="335"/>
        <end position="398"/>
    </location>
</feature>